<evidence type="ECO:0000256" key="1">
    <source>
        <dbReference type="SAM" id="MobiDB-lite"/>
    </source>
</evidence>
<evidence type="ECO:0000313" key="2">
    <source>
        <dbReference type="EMBL" id="KAG8186995.1"/>
    </source>
</evidence>
<protein>
    <submittedName>
        <fullName evidence="2">Uncharacterized protein</fullName>
    </submittedName>
</protein>
<comment type="caution">
    <text evidence="2">The sequence shown here is derived from an EMBL/GenBank/DDBJ whole genome shotgun (WGS) entry which is preliminary data.</text>
</comment>
<sequence>MIGDQRPLLLSSPRCPQPTQGDESALLSLRRKLKFRIFQLTVTHPSGLAMTELTENLTTREKVHERILKNSAGLKDVLLIIVSVFDFK</sequence>
<proteinExistence type="predicted"/>
<dbReference type="AlphaFoldDB" id="A0AAV6UTT6"/>
<keyword evidence="3" id="KW-1185">Reference proteome</keyword>
<feature type="region of interest" description="Disordered" evidence="1">
    <location>
        <begin position="1"/>
        <end position="22"/>
    </location>
</feature>
<name>A0AAV6UTT6_9ARAC</name>
<accession>A0AAV6UTT6</accession>
<organism evidence="2 3">
    <name type="scientific">Oedothorax gibbosus</name>
    <dbReference type="NCBI Taxonomy" id="931172"/>
    <lineage>
        <taxon>Eukaryota</taxon>
        <taxon>Metazoa</taxon>
        <taxon>Ecdysozoa</taxon>
        <taxon>Arthropoda</taxon>
        <taxon>Chelicerata</taxon>
        <taxon>Arachnida</taxon>
        <taxon>Araneae</taxon>
        <taxon>Araneomorphae</taxon>
        <taxon>Entelegynae</taxon>
        <taxon>Araneoidea</taxon>
        <taxon>Linyphiidae</taxon>
        <taxon>Erigoninae</taxon>
        <taxon>Oedothorax</taxon>
    </lineage>
</organism>
<reference evidence="2 3" key="1">
    <citation type="journal article" date="2022" name="Nat. Ecol. Evol.">
        <title>A masculinizing supergene underlies an exaggerated male reproductive morph in a spider.</title>
        <authorList>
            <person name="Hendrickx F."/>
            <person name="De Corte Z."/>
            <person name="Sonet G."/>
            <person name="Van Belleghem S.M."/>
            <person name="Kostlbacher S."/>
            <person name="Vangestel C."/>
        </authorList>
    </citation>
    <scope>NUCLEOTIDE SEQUENCE [LARGE SCALE GENOMIC DNA]</scope>
    <source>
        <strain evidence="2">W744_W776</strain>
    </source>
</reference>
<dbReference type="Proteomes" id="UP000827092">
    <property type="component" value="Unassembled WGS sequence"/>
</dbReference>
<dbReference type="EMBL" id="JAFNEN010000282">
    <property type="protein sequence ID" value="KAG8186995.1"/>
    <property type="molecule type" value="Genomic_DNA"/>
</dbReference>
<gene>
    <name evidence="2" type="ORF">JTE90_005767</name>
</gene>
<evidence type="ECO:0000313" key="3">
    <source>
        <dbReference type="Proteomes" id="UP000827092"/>
    </source>
</evidence>